<dbReference type="RefSeq" id="WP_092648431.1">
    <property type="nucleotide sequence ID" value="NZ_LT629792.1"/>
</dbReference>
<feature type="region of interest" description="Disordered" evidence="2">
    <location>
        <begin position="1"/>
        <end position="26"/>
    </location>
</feature>
<sequence>MTQPPDLTAPESTAPESTGSDTRDTSLTVRAPAVAGFFYPDSPTDIDSTASALIDRARQHTAPSDSEAHPARAIIVPHAGWRYSGDLAALGWAYAARSRPRTTRIVLLGPTHRVAIRGIALPGADRFGTPAAMLNIPTRDILESTRTCVEPVHCDEDTHRDEHALEVQVPFITALFGDDVELVPLNVGEASPTAVADVIDALTSPTTLIAVSSDLSHYHTYDEARRIDQRTIDMIERGQYPVEPEQACGARPMNGLLEYAWRHSLTVTTLGSHNSGDVLGADTARVVGYAAFALTDEKD</sequence>
<organism evidence="3 4">
    <name type="scientific">Schaalia radingae</name>
    <dbReference type="NCBI Taxonomy" id="131110"/>
    <lineage>
        <taxon>Bacteria</taxon>
        <taxon>Bacillati</taxon>
        <taxon>Actinomycetota</taxon>
        <taxon>Actinomycetes</taxon>
        <taxon>Actinomycetales</taxon>
        <taxon>Actinomycetaceae</taxon>
        <taxon>Schaalia</taxon>
    </lineage>
</organism>
<comment type="similarity">
    <text evidence="1">Belongs to the MEMO1 family.</text>
</comment>
<dbReference type="PANTHER" id="PTHR11060:SF0">
    <property type="entry name" value="PROTEIN MEMO1"/>
    <property type="match status" value="1"/>
</dbReference>
<proteinExistence type="inferred from homology"/>
<dbReference type="Proteomes" id="UP000198976">
    <property type="component" value="Chromosome I"/>
</dbReference>
<dbReference type="EMBL" id="LT629792">
    <property type="protein sequence ID" value="SDT90208.1"/>
    <property type="molecule type" value="Genomic_DNA"/>
</dbReference>
<evidence type="ECO:0000313" key="3">
    <source>
        <dbReference type="EMBL" id="SDT90208.1"/>
    </source>
</evidence>
<dbReference type="Pfam" id="PF01875">
    <property type="entry name" value="Memo"/>
    <property type="match status" value="1"/>
</dbReference>
<gene>
    <name evidence="3" type="ORF">SAMN04489714_0723</name>
</gene>
<dbReference type="NCBIfam" id="TIGR04336">
    <property type="entry name" value="AmmeMemoSam_B"/>
    <property type="match status" value="1"/>
</dbReference>
<dbReference type="CDD" id="cd07361">
    <property type="entry name" value="MEMO_like"/>
    <property type="match status" value="1"/>
</dbReference>
<dbReference type="InterPro" id="IPR002737">
    <property type="entry name" value="MEMO1_fam"/>
</dbReference>
<accession>A0ABY0V6Q2</accession>
<evidence type="ECO:0000256" key="1">
    <source>
        <dbReference type="ARBA" id="ARBA00006315"/>
    </source>
</evidence>
<protein>
    <recommendedName>
        <fullName evidence="5">MEMO1 family protein</fullName>
    </recommendedName>
</protein>
<dbReference type="Gene3D" id="3.40.830.10">
    <property type="entry name" value="LigB-like"/>
    <property type="match status" value="1"/>
</dbReference>
<dbReference type="PANTHER" id="PTHR11060">
    <property type="entry name" value="PROTEIN MEMO1"/>
    <property type="match status" value="1"/>
</dbReference>
<keyword evidence="4" id="KW-1185">Reference proteome</keyword>
<evidence type="ECO:0000256" key="2">
    <source>
        <dbReference type="SAM" id="MobiDB-lite"/>
    </source>
</evidence>
<name>A0ABY0V6Q2_9ACTO</name>
<evidence type="ECO:0000313" key="4">
    <source>
        <dbReference type="Proteomes" id="UP000198976"/>
    </source>
</evidence>
<evidence type="ECO:0008006" key="5">
    <source>
        <dbReference type="Google" id="ProtNLM"/>
    </source>
</evidence>
<reference evidence="3 4" key="1">
    <citation type="submission" date="2016-10" db="EMBL/GenBank/DDBJ databases">
        <authorList>
            <person name="Varghese N."/>
            <person name="Submissions S."/>
        </authorList>
    </citation>
    <scope>NUCLEOTIDE SEQUENCE [LARGE SCALE GENOMIC DNA]</scope>
    <source>
        <strain evidence="3 4">DSM 9169</strain>
    </source>
</reference>